<evidence type="ECO:0000313" key="1">
    <source>
        <dbReference type="EMBL" id="SBS79648.1"/>
    </source>
</evidence>
<dbReference type="EMBL" id="FLQS01000088">
    <property type="protein sequence ID" value="SBS79648.1"/>
    <property type="molecule type" value="Genomic_DNA"/>
</dbReference>
<protein>
    <recommendedName>
        <fullName evidence="2">Phage major capsid protein</fullName>
    </recommendedName>
</protein>
<name>A0A1Y5PUR1_9MYCO</name>
<dbReference type="AlphaFoldDB" id="A0A1Y5PUR1"/>
<accession>A0A1Y5PUR1</accession>
<evidence type="ECO:0008006" key="2">
    <source>
        <dbReference type="Google" id="ProtNLM"/>
    </source>
</evidence>
<organism evidence="1">
    <name type="scientific">uncultured Mycobacterium sp</name>
    <dbReference type="NCBI Taxonomy" id="171292"/>
    <lineage>
        <taxon>Bacteria</taxon>
        <taxon>Bacillati</taxon>
        <taxon>Actinomycetota</taxon>
        <taxon>Actinomycetes</taxon>
        <taxon>Mycobacteriales</taxon>
        <taxon>Mycobacteriaceae</taxon>
        <taxon>Mycobacterium</taxon>
        <taxon>environmental samples</taxon>
    </lineage>
</organism>
<reference evidence="1" key="1">
    <citation type="submission" date="2016-03" db="EMBL/GenBank/DDBJ databases">
        <authorList>
            <person name="Ploux O."/>
        </authorList>
    </citation>
    <scope>NUCLEOTIDE SEQUENCE</scope>
    <source>
        <strain evidence="1">UC10</strain>
    </source>
</reference>
<gene>
    <name evidence="1" type="ORF">MHPYR_890001</name>
</gene>
<sequence>MSQRNELEYLLSLPASEIEHRTAGALDRIETRSQRCTDERRDLTEREAELTRADTEELTALRQAAACQEQIEARGRAVDEAIELHRRGVEARSRPTLLVSRQNLRDHAAALAEGRGFGAVEGVEMRSRVTAAADLGSAGGWNSGAPNEPRHLLSFSGVPVSPLTGRTAQVPAYTGPTAAAGVDESTDHGEYDSIAPVNLTALRYGRWSDVSALANQVDELTGLNVMHATGIARDLDRLAVQAIEGVAGSLGVSVDIPAHVREAVLYVAATTYSAETDLVIVGQPADLAELTGTTPTNADDLGSYAVRFAGARLYATTAASANLITVFWPGGFRVFQSSLQSASQIDPASGAHKFGSWLHSTGVAEQIVGSAVMVGAS</sequence>
<proteinExistence type="predicted"/>